<comment type="caution">
    <text evidence="4">The sequence shown here is derived from an EMBL/GenBank/DDBJ whole genome shotgun (WGS) entry which is preliminary data.</text>
</comment>
<dbReference type="InterPro" id="IPR049945">
    <property type="entry name" value="AAA_22"/>
</dbReference>
<evidence type="ECO:0000256" key="1">
    <source>
        <dbReference type="SAM" id="MobiDB-lite"/>
    </source>
</evidence>
<keyword evidence="2" id="KW-0812">Transmembrane</keyword>
<feature type="transmembrane region" description="Helical" evidence="2">
    <location>
        <begin position="421"/>
        <end position="439"/>
    </location>
</feature>
<evidence type="ECO:0000313" key="4">
    <source>
        <dbReference type="EMBL" id="MCX2975899.1"/>
    </source>
</evidence>
<dbReference type="InterPro" id="IPR027417">
    <property type="entry name" value="P-loop_NTPase"/>
</dbReference>
<evidence type="ECO:0000313" key="5">
    <source>
        <dbReference type="Proteomes" id="UP001143304"/>
    </source>
</evidence>
<keyword evidence="5" id="KW-1185">Reference proteome</keyword>
<dbReference type="Proteomes" id="UP001143304">
    <property type="component" value="Unassembled WGS sequence"/>
</dbReference>
<evidence type="ECO:0000256" key="2">
    <source>
        <dbReference type="SAM" id="Phobius"/>
    </source>
</evidence>
<reference evidence="4" key="1">
    <citation type="submission" date="2019-02" db="EMBL/GenBank/DDBJ databases">
        <authorList>
            <person name="Li S.-H."/>
        </authorList>
    </citation>
    <scope>NUCLEOTIDE SEQUENCE</scope>
    <source>
        <strain evidence="4">IMCC11814</strain>
    </source>
</reference>
<evidence type="ECO:0000259" key="3">
    <source>
        <dbReference type="SMART" id="SM00382"/>
    </source>
</evidence>
<dbReference type="PANTHER" id="PTHR35894:SF1">
    <property type="entry name" value="PHOSPHORIBULOKINASE _ URIDINE KINASE FAMILY"/>
    <property type="match status" value="1"/>
</dbReference>
<accession>A0ABT3T301</accession>
<feature type="compositionally biased region" description="Basic and acidic residues" evidence="1">
    <location>
        <begin position="385"/>
        <end position="414"/>
    </location>
</feature>
<feature type="region of interest" description="Disordered" evidence="1">
    <location>
        <begin position="301"/>
        <end position="334"/>
    </location>
</feature>
<dbReference type="RefSeq" id="WP_279247657.1">
    <property type="nucleotide sequence ID" value="NZ_SHNO01000001.1"/>
</dbReference>
<keyword evidence="2" id="KW-0472">Membrane</keyword>
<proteinExistence type="predicted"/>
<dbReference type="PANTHER" id="PTHR35894">
    <property type="entry name" value="GENERAL SECRETION PATHWAY PROTEIN A-RELATED"/>
    <property type="match status" value="1"/>
</dbReference>
<dbReference type="Pfam" id="PF13401">
    <property type="entry name" value="AAA_22"/>
    <property type="match status" value="1"/>
</dbReference>
<dbReference type="InterPro" id="IPR003593">
    <property type="entry name" value="AAA+_ATPase"/>
</dbReference>
<keyword evidence="2" id="KW-1133">Transmembrane helix</keyword>
<dbReference type="SMART" id="SM00382">
    <property type="entry name" value="AAA"/>
    <property type="match status" value="1"/>
</dbReference>
<name>A0ABT3T301_9GAMM</name>
<feature type="domain" description="AAA+ ATPase" evidence="3">
    <location>
        <begin position="42"/>
        <end position="208"/>
    </location>
</feature>
<dbReference type="EMBL" id="SHNO01000001">
    <property type="protein sequence ID" value="MCX2975899.1"/>
    <property type="molecule type" value="Genomic_DNA"/>
</dbReference>
<gene>
    <name evidence="4" type="ORF">EYC82_00840</name>
</gene>
<sequence length="587" mass="64018">MYEIYYNFQAEPFRLSPDHHFCFEHKGYARAGAYMAYAYRRAEGFVMITGRPGTGKTTLIGDLVESLSSDNVYVANLVCTQLQADDLLKSVAYSFEIGSVNIDKAELLHRLTVLLHRWHRANKRALLIVDEAQDLSPSAMEELRLLTNIQLDNQPLLQVFLVGQPELRDLVLRPEMEQVHQRIVAASHIDSIDPEETEGYVMHRLQVVGWKGDPSIERGIFPLIHKFSEGVPRRINLICSRLFLLGSVEDRHTIELKDVAVVIGELQTEGLAAGTEFSPHDFQSPEAADWVSVPADAAVGAVEAASEPPPPVSDTGNDKEVAPLAGADGGEAGVEPASQDIIAPVSPDPAVEAISAPEVPRSAPASSTNPQSEAAEPAAVTQRTDAQETRETGRTGEEARPRQRLPERRAERNRGAWPQRLSGAIVVFVVLFALLYVAYDVSPPALKRMVSGLVSVGQAEPESAIAVAPGGTVKPPYRATVKFAPLTGVLDEDARDRLDEVVSILRDQSASLVYIAPPFAGDLYADELFAARFFVVQRYLVAAGVGEDRVKRTDEKLGARVGAFSTPDEALEAETASVYITLDNKSR</sequence>
<protein>
    <submittedName>
        <fullName evidence="4">DUF2075 domain-containing protein</fullName>
    </submittedName>
</protein>
<dbReference type="Gene3D" id="3.40.50.300">
    <property type="entry name" value="P-loop containing nucleotide triphosphate hydrolases"/>
    <property type="match status" value="1"/>
</dbReference>
<dbReference type="InterPro" id="IPR052026">
    <property type="entry name" value="ExeA_AAA_ATPase_DNA-bind"/>
</dbReference>
<feature type="region of interest" description="Disordered" evidence="1">
    <location>
        <begin position="357"/>
        <end position="414"/>
    </location>
</feature>
<dbReference type="SUPFAM" id="SSF52540">
    <property type="entry name" value="P-loop containing nucleoside triphosphate hydrolases"/>
    <property type="match status" value="1"/>
</dbReference>
<organism evidence="4 5">
    <name type="scientific">Candidatus Marimicrobium litorale</name>
    <dbReference type="NCBI Taxonomy" id="2518991"/>
    <lineage>
        <taxon>Bacteria</taxon>
        <taxon>Pseudomonadati</taxon>
        <taxon>Pseudomonadota</taxon>
        <taxon>Gammaproteobacteria</taxon>
        <taxon>Cellvibrionales</taxon>
        <taxon>Halieaceae</taxon>
        <taxon>Marimicrobium</taxon>
    </lineage>
</organism>